<dbReference type="Gene3D" id="3.30.559.10">
    <property type="entry name" value="Chloramphenicol acetyltransferase-like domain"/>
    <property type="match status" value="2"/>
</dbReference>
<dbReference type="FunFam" id="3.30.559.10:FF:000008">
    <property type="entry name" value="Tryptamine hydroxycinnamoyl transferase"/>
    <property type="match status" value="1"/>
</dbReference>
<dbReference type="Proteomes" id="UP001374535">
    <property type="component" value="Chromosome 2"/>
</dbReference>
<accession>A0AAQ3S8L2</accession>
<dbReference type="InterPro" id="IPR051283">
    <property type="entry name" value="Sec_Metabolite_Acyltrans"/>
</dbReference>
<proteinExistence type="inferred from homology"/>
<keyword evidence="2" id="KW-0808">Transferase</keyword>
<evidence type="ECO:0000256" key="3">
    <source>
        <dbReference type="ARBA" id="ARBA00023315"/>
    </source>
</evidence>
<keyword evidence="5" id="KW-1185">Reference proteome</keyword>
<evidence type="ECO:0008006" key="6">
    <source>
        <dbReference type="Google" id="ProtNLM"/>
    </source>
</evidence>
<keyword evidence="3" id="KW-0012">Acyltransferase</keyword>
<dbReference type="GO" id="GO:0016746">
    <property type="term" value="F:acyltransferase activity"/>
    <property type="evidence" value="ECO:0007669"/>
    <property type="project" value="UniProtKB-KW"/>
</dbReference>
<evidence type="ECO:0000313" key="5">
    <source>
        <dbReference type="Proteomes" id="UP001374535"/>
    </source>
</evidence>
<reference evidence="4 5" key="1">
    <citation type="journal article" date="2023" name="Life. Sci Alliance">
        <title>Evolutionary insights into 3D genome organization and epigenetic landscape of Vigna mungo.</title>
        <authorList>
            <person name="Junaid A."/>
            <person name="Singh B."/>
            <person name="Bhatia S."/>
        </authorList>
    </citation>
    <scope>NUCLEOTIDE SEQUENCE [LARGE SCALE GENOMIC DNA]</scope>
    <source>
        <strain evidence="4">Urdbean</strain>
    </source>
</reference>
<sequence length="522" mass="59351">MNVMAIKLEFDWSSYLILMMKTDYYLLYQHSFSYDANIRDSVQTSLRYLRNNSEILVRVWMMNSTVVTNVSECFIKPFGPAQESNRICNLTPWDIGMLSMHYIQKGLLFKKPATLVHRQDFIENLLEKLKHSLSLTLFHFYPLAGHLVTNKDPSFYTIFVDCNDSHGARFIYATSNLTIFDILSPVDVPPVVHSFFDHHKAVNHDGHTMPLLSVKVTELLDGVFIGCSMNHAIADGTSYWNFFNTWSEIFQAHAQGHEYGVPISRHPIHNRWFPDGCDPLINLPFKHHDEFITRFEAPQLRERIFHFSAESIAKLKARANSESKTTKISSFQSLSAHVWRCITRARQLPHDEVTSCKLAMNNRARMEPPLPHQYFGNCISVVSAGTTVGELLENDLGWAAWKVRLAVANQNDRAVRHAVKEWLQRPVVYQLGVHFDSSSVTMSSSPRFDMYGNEFGMGKAAAVLSGYANKFDGNVTSYPGYEGGGSIDLEVSLSPDAMSLLESDEEFMESVSVANSLHWRLC</sequence>
<dbReference type="InterPro" id="IPR023213">
    <property type="entry name" value="CAT-like_dom_sf"/>
</dbReference>
<evidence type="ECO:0000313" key="4">
    <source>
        <dbReference type="EMBL" id="WVZ19654.1"/>
    </source>
</evidence>
<dbReference type="PANTHER" id="PTHR31896:SF46">
    <property type="entry name" value="HXXXD-TYPE ACYL-TRANSFERASE FAMILY PROTEIN"/>
    <property type="match status" value="1"/>
</dbReference>
<dbReference type="Pfam" id="PF02458">
    <property type="entry name" value="Transferase"/>
    <property type="match status" value="1"/>
</dbReference>
<dbReference type="PANTHER" id="PTHR31896">
    <property type="entry name" value="FAMILY REGULATORY PROTEIN, PUTATIVE (AFU_ORTHOLOGUE AFUA_3G14730)-RELATED"/>
    <property type="match status" value="1"/>
</dbReference>
<gene>
    <name evidence="4" type="ORF">V8G54_006976</name>
</gene>
<evidence type="ECO:0000256" key="2">
    <source>
        <dbReference type="ARBA" id="ARBA00022679"/>
    </source>
</evidence>
<protein>
    <recommendedName>
        <fullName evidence="6">Acetyltransferase</fullName>
    </recommendedName>
</protein>
<name>A0AAQ3S8L2_VIGMU</name>
<organism evidence="4 5">
    <name type="scientific">Vigna mungo</name>
    <name type="common">Black gram</name>
    <name type="synonym">Phaseolus mungo</name>
    <dbReference type="NCBI Taxonomy" id="3915"/>
    <lineage>
        <taxon>Eukaryota</taxon>
        <taxon>Viridiplantae</taxon>
        <taxon>Streptophyta</taxon>
        <taxon>Embryophyta</taxon>
        <taxon>Tracheophyta</taxon>
        <taxon>Spermatophyta</taxon>
        <taxon>Magnoliopsida</taxon>
        <taxon>eudicotyledons</taxon>
        <taxon>Gunneridae</taxon>
        <taxon>Pentapetalae</taxon>
        <taxon>rosids</taxon>
        <taxon>fabids</taxon>
        <taxon>Fabales</taxon>
        <taxon>Fabaceae</taxon>
        <taxon>Papilionoideae</taxon>
        <taxon>50 kb inversion clade</taxon>
        <taxon>NPAAA clade</taxon>
        <taxon>indigoferoid/millettioid clade</taxon>
        <taxon>Phaseoleae</taxon>
        <taxon>Vigna</taxon>
    </lineage>
</organism>
<comment type="similarity">
    <text evidence="1">Belongs to the plant acyltransferase family.</text>
</comment>
<evidence type="ECO:0000256" key="1">
    <source>
        <dbReference type="ARBA" id="ARBA00009861"/>
    </source>
</evidence>
<dbReference type="EMBL" id="CP144699">
    <property type="protein sequence ID" value="WVZ19654.1"/>
    <property type="molecule type" value="Genomic_DNA"/>
</dbReference>
<dbReference type="AlphaFoldDB" id="A0AAQ3S8L2"/>